<evidence type="ECO:0000313" key="1">
    <source>
        <dbReference type="EMBL" id="MCF5547717.1"/>
    </source>
</evidence>
<organism evidence="1 2">
    <name type="scientific">Pseudomonas salomonii</name>
    <dbReference type="NCBI Taxonomy" id="191391"/>
    <lineage>
        <taxon>Bacteria</taxon>
        <taxon>Pseudomonadati</taxon>
        <taxon>Pseudomonadota</taxon>
        <taxon>Gammaproteobacteria</taxon>
        <taxon>Pseudomonadales</taxon>
        <taxon>Pseudomonadaceae</taxon>
        <taxon>Pseudomonas</taxon>
    </lineage>
</organism>
<proteinExistence type="predicted"/>
<keyword evidence="2" id="KW-1185">Reference proteome</keyword>
<gene>
    <name evidence="1" type="ORF">GIV68_23525</name>
</gene>
<dbReference type="Proteomes" id="UP000814158">
    <property type="component" value="Unassembled WGS sequence"/>
</dbReference>
<sequence length="108" mass="11729">MIIKGSNFSQEVCSHATALVDELQGTPTQLPDKKPMSISNAEVLALIYSGADVTVDSSMFSALQRDSQAIAARDSKRHVTFRNAAMIDQSERLALSKNAPMAVHFDFS</sequence>
<comment type="caution">
    <text evidence="1">The sequence shown here is derived from an EMBL/GenBank/DDBJ whole genome shotgun (WGS) entry which is preliminary data.</text>
</comment>
<protein>
    <submittedName>
        <fullName evidence="1">Uncharacterized protein</fullName>
    </submittedName>
</protein>
<accession>A0ABS9GT49</accession>
<evidence type="ECO:0000313" key="2">
    <source>
        <dbReference type="Proteomes" id="UP000814158"/>
    </source>
</evidence>
<name>A0ABS9GT49_9PSED</name>
<dbReference type="RefSeq" id="WP_170040477.1">
    <property type="nucleotide sequence ID" value="NZ_WKAT01000070.1"/>
</dbReference>
<reference evidence="1 2" key="1">
    <citation type="submission" date="2019-11" db="EMBL/GenBank/DDBJ databases">
        <title>Epiphytic Pseudomonas syringae from cherry orchards.</title>
        <authorList>
            <person name="Hulin M.T."/>
        </authorList>
    </citation>
    <scope>NUCLEOTIDE SEQUENCE [LARGE SCALE GENOMIC DNA]</scope>
    <source>
        <strain evidence="1 2">PA-3-2A</strain>
    </source>
</reference>
<dbReference type="EMBL" id="WKAT01000070">
    <property type="protein sequence ID" value="MCF5547717.1"/>
    <property type="molecule type" value="Genomic_DNA"/>
</dbReference>